<accession>A0A6A3CI71</accession>
<gene>
    <name evidence="2" type="ORF">F3Y22_tig00006038pilonHSYRG00009</name>
</gene>
<dbReference type="AlphaFoldDB" id="A0A6A3CI71"/>
<feature type="compositionally biased region" description="Gly residues" evidence="1">
    <location>
        <begin position="21"/>
        <end position="58"/>
    </location>
</feature>
<keyword evidence="3" id="KW-1185">Reference proteome</keyword>
<comment type="caution">
    <text evidence="2">The sequence shown here is derived from an EMBL/GenBank/DDBJ whole genome shotgun (WGS) entry which is preliminary data.</text>
</comment>
<dbReference type="Proteomes" id="UP000436088">
    <property type="component" value="Unassembled WGS sequence"/>
</dbReference>
<evidence type="ECO:0000313" key="2">
    <source>
        <dbReference type="EMBL" id="KAE8726829.1"/>
    </source>
</evidence>
<protein>
    <submittedName>
        <fullName evidence="2">Uncharacterized protein</fullName>
    </submittedName>
</protein>
<organism evidence="2 3">
    <name type="scientific">Hibiscus syriacus</name>
    <name type="common">Rose of Sharon</name>
    <dbReference type="NCBI Taxonomy" id="106335"/>
    <lineage>
        <taxon>Eukaryota</taxon>
        <taxon>Viridiplantae</taxon>
        <taxon>Streptophyta</taxon>
        <taxon>Embryophyta</taxon>
        <taxon>Tracheophyta</taxon>
        <taxon>Spermatophyta</taxon>
        <taxon>Magnoliopsida</taxon>
        <taxon>eudicotyledons</taxon>
        <taxon>Gunneridae</taxon>
        <taxon>Pentapetalae</taxon>
        <taxon>rosids</taxon>
        <taxon>malvids</taxon>
        <taxon>Malvales</taxon>
        <taxon>Malvaceae</taxon>
        <taxon>Malvoideae</taxon>
        <taxon>Hibiscus</taxon>
    </lineage>
</organism>
<sequence length="58" mass="5444">MAQPITLQSTKRNDLDAEAGGIPGKGGIWIGGRGKGKAGGGGDGGGGDGGVRPGIGGR</sequence>
<evidence type="ECO:0000256" key="1">
    <source>
        <dbReference type="SAM" id="MobiDB-lite"/>
    </source>
</evidence>
<name>A0A6A3CI71_HIBSY</name>
<feature type="compositionally biased region" description="Polar residues" evidence="1">
    <location>
        <begin position="1"/>
        <end position="10"/>
    </location>
</feature>
<evidence type="ECO:0000313" key="3">
    <source>
        <dbReference type="Proteomes" id="UP000436088"/>
    </source>
</evidence>
<proteinExistence type="predicted"/>
<feature type="region of interest" description="Disordered" evidence="1">
    <location>
        <begin position="1"/>
        <end position="58"/>
    </location>
</feature>
<dbReference type="EMBL" id="VEPZ02000327">
    <property type="protein sequence ID" value="KAE8726829.1"/>
    <property type="molecule type" value="Genomic_DNA"/>
</dbReference>
<reference evidence="2" key="1">
    <citation type="submission" date="2019-09" db="EMBL/GenBank/DDBJ databases">
        <title>Draft genome information of white flower Hibiscus syriacus.</title>
        <authorList>
            <person name="Kim Y.-M."/>
        </authorList>
    </citation>
    <scope>NUCLEOTIDE SEQUENCE [LARGE SCALE GENOMIC DNA]</scope>
    <source>
        <strain evidence="2">YM2019G1</strain>
    </source>
</reference>